<dbReference type="Proteomes" id="UP001556220">
    <property type="component" value="Unassembled WGS sequence"/>
</dbReference>
<sequence>MNAPFPSGPCKRLDVAWPFLLTALVALLIAGFVAAAVAHAPTRPLVWMVAYLVLVAGVAQGVLGLGQALLPAQPPAPRWRAGEWLLFNAGNAGVIAGTLRVSPALVAVGSALFVAALAAFLFGVRCAGGGWLLHVFRAVLAITCLGACVGLVLTLTGTAR</sequence>
<feature type="transmembrane region" description="Helical" evidence="1">
    <location>
        <begin position="104"/>
        <end position="124"/>
    </location>
</feature>
<keyword evidence="1" id="KW-1133">Transmembrane helix</keyword>
<evidence type="ECO:0008006" key="4">
    <source>
        <dbReference type="Google" id="ProtNLM"/>
    </source>
</evidence>
<feature type="transmembrane region" description="Helical" evidence="1">
    <location>
        <begin position="45"/>
        <end position="70"/>
    </location>
</feature>
<dbReference type="EMBL" id="JBFOHK010000001">
    <property type="protein sequence ID" value="MEW9570472.1"/>
    <property type="molecule type" value="Genomic_DNA"/>
</dbReference>
<dbReference type="RefSeq" id="WP_367852565.1">
    <property type="nucleotide sequence ID" value="NZ_JBFOHK010000001.1"/>
</dbReference>
<evidence type="ECO:0000256" key="1">
    <source>
        <dbReference type="SAM" id="Phobius"/>
    </source>
</evidence>
<feature type="transmembrane region" description="Helical" evidence="1">
    <location>
        <begin position="131"/>
        <end position="155"/>
    </location>
</feature>
<protein>
    <recommendedName>
        <fullName evidence="4">DUF4175 domain-containing protein</fullName>
    </recommendedName>
</protein>
<organism evidence="2 3">
    <name type="scientific">Rhodanobacter lycopersici</name>
    <dbReference type="NCBI Taxonomy" id="3162487"/>
    <lineage>
        <taxon>Bacteria</taxon>
        <taxon>Pseudomonadati</taxon>
        <taxon>Pseudomonadota</taxon>
        <taxon>Gammaproteobacteria</taxon>
        <taxon>Lysobacterales</taxon>
        <taxon>Rhodanobacteraceae</taxon>
        <taxon>Rhodanobacter</taxon>
    </lineage>
</organism>
<gene>
    <name evidence="2" type="ORF">ABQJ54_01765</name>
</gene>
<evidence type="ECO:0000313" key="3">
    <source>
        <dbReference type="Proteomes" id="UP001556220"/>
    </source>
</evidence>
<keyword evidence="3" id="KW-1185">Reference proteome</keyword>
<evidence type="ECO:0000313" key="2">
    <source>
        <dbReference type="EMBL" id="MEW9570472.1"/>
    </source>
</evidence>
<reference evidence="2 3" key="1">
    <citation type="submission" date="2024-06" db="EMBL/GenBank/DDBJ databases">
        <authorList>
            <person name="Woo H."/>
        </authorList>
    </citation>
    <scope>NUCLEOTIDE SEQUENCE [LARGE SCALE GENOMIC DNA]</scope>
    <source>
        <strain evidence="2 3">Si-c</strain>
    </source>
</reference>
<name>A0ABV3Q9S7_9GAMM</name>
<feature type="transmembrane region" description="Helical" evidence="1">
    <location>
        <begin position="15"/>
        <end position="38"/>
    </location>
</feature>
<keyword evidence="1" id="KW-0812">Transmembrane</keyword>
<accession>A0ABV3Q9S7</accession>
<proteinExistence type="predicted"/>
<keyword evidence="1" id="KW-0472">Membrane</keyword>
<comment type="caution">
    <text evidence="2">The sequence shown here is derived from an EMBL/GenBank/DDBJ whole genome shotgun (WGS) entry which is preliminary data.</text>
</comment>